<dbReference type="EMBL" id="DS546848">
    <property type="protein sequence ID" value="EDQ48139.1"/>
    <property type="molecule type" value="Genomic_DNA"/>
</dbReference>
<proteinExistence type="predicted"/>
<organism>
    <name type="scientific">Physcomitrium patens</name>
    <name type="common">Spreading-leaved earth moss</name>
    <name type="synonym">Physcomitrella patens</name>
    <dbReference type="NCBI Taxonomy" id="3218"/>
    <lineage>
        <taxon>Eukaryota</taxon>
        <taxon>Viridiplantae</taxon>
        <taxon>Streptophyta</taxon>
        <taxon>Embryophyta</taxon>
        <taxon>Bryophyta</taxon>
        <taxon>Bryophytina</taxon>
        <taxon>Bryopsida</taxon>
        <taxon>Funariidae</taxon>
        <taxon>Funariales</taxon>
        <taxon>Funariaceae</taxon>
        <taxon>Physcomitrium</taxon>
    </lineage>
</organism>
<sequence>LLAQPHLGQVADADGLALGRAHDDLADVGDAADLARCADQGGDDVGQREAVGRQLLGRWRHQVLLGVAADGVDLGDAGHVAQLRLDDPVLDLAQVHGRVGRAVWLFRIVLGLHRPQVDLAQARGNGAQRGRDAGRQAVARLLYALAHQLPCKVDVRAVLEHHGDLGQAVARQRARLLQVGQAGHHRLYGIGDALLGLQRRVAAGLGVDLHLDIGDVGHGVDGQALVVVDAQARHGQHGQQDQPALLYGESDDAFKHGVLRSCPHQWACSAVALPSSALSMKLPSAT</sequence>
<dbReference type="AlphaFoldDB" id="A9U864"/>
<reference evidence="1" key="1">
    <citation type="journal article" date="2008" name="Science">
        <title>The Physcomitrella genome reveals evolutionary insights into the conquest of land by plants.</title>
        <authorList>
            <person name="Rensing S."/>
            <person name="Lang D."/>
            <person name="Zimmer A."/>
            <person name="Terry A."/>
            <person name="Salamov A."/>
            <person name="Shapiro H."/>
            <person name="Nishiyama T."/>
            <person name="Perroud P.-F."/>
            <person name="Lindquist E."/>
            <person name="Kamisugi Y."/>
            <person name="Tanahashi T."/>
            <person name="Sakakibara K."/>
            <person name="Fujita T."/>
            <person name="Oishi K."/>
            <person name="Shin-I T."/>
            <person name="Kuroki Y."/>
            <person name="Toyoda A."/>
            <person name="Suzuki Y."/>
            <person name="Hashimoto A."/>
            <person name="Yamaguchi K."/>
            <person name="Sugano A."/>
            <person name="Kohara Y."/>
            <person name="Fujiyama A."/>
            <person name="Anterola A."/>
            <person name="Aoki S."/>
            <person name="Ashton N."/>
            <person name="Barbazuk W.B."/>
            <person name="Barker E."/>
            <person name="Bennetzen J."/>
            <person name="Bezanilla M."/>
            <person name="Blankenship R."/>
            <person name="Cho S.H."/>
            <person name="Dutcher S."/>
            <person name="Estelle M."/>
            <person name="Fawcett J.A."/>
            <person name="Gundlach H."/>
            <person name="Hanada K."/>
            <person name="Heyl A."/>
            <person name="Hicks K.A."/>
            <person name="Hugh J."/>
            <person name="Lohr M."/>
            <person name="Mayer K."/>
            <person name="Melkozernov A."/>
            <person name="Murata T."/>
            <person name="Nelson D."/>
            <person name="Pils B."/>
            <person name="Prigge M."/>
            <person name="Reiss B."/>
            <person name="Renner T."/>
            <person name="Rombauts S."/>
            <person name="Rushton P."/>
            <person name="Sanderfoot A."/>
            <person name="Schween G."/>
            <person name="Shiu S.-H."/>
            <person name="Stueber K."/>
            <person name="Theodoulou F.L."/>
            <person name="Tu H."/>
            <person name="Van de Peer Y."/>
            <person name="Verrier P.J."/>
            <person name="Waters E."/>
            <person name="Wood A."/>
            <person name="Yang L."/>
            <person name="Cove D."/>
            <person name="Cuming A."/>
            <person name="Hasebe M."/>
            <person name="Lucas S."/>
            <person name="Mishler D.B."/>
            <person name="Reski R."/>
            <person name="Grigoriev I."/>
            <person name="Quatrano R.S."/>
            <person name="Boore J.L."/>
        </authorList>
    </citation>
    <scope>NUCLEOTIDE SEQUENCE [LARGE SCALE GENOMIC DNA]</scope>
</reference>
<name>A9U864_PHYPA</name>
<evidence type="ECO:0000313" key="1">
    <source>
        <dbReference type="EMBL" id="EDQ48139.1"/>
    </source>
</evidence>
<accession>A9U864</accession>
<gene>
    <name evidence="1" type="ORF">PHYPADRAFT_104249</name>
</gene>
<protein>
    <submittedName>
        <fullName evidence="1">Predicted protein</fullName>
    </submittedName>
</protein>
<feature type="non-terminal residue" evidence="1">
    <location>
        <position position="1"/>
    </location>
</feature>